<accession>A0A5E4MB94</accession>
<dbReference type="GO" id="GO:0032456">
    <property type="term" value="P:endocytic recycling"/>
    <property type="evidence" value="ECO:0007669"/>
    <property type="project" value="TreeGrafter"/>
</dbReference>
<dbReference type="OrthoDB" id="203678at2759"/>
<dbReference type="AlphaFoldDB" id="A0A5E4MB94"/>
<dbReference type="GO" id="GO:0007041">
    <property type="term" value="P:lysosomal transport"/>
    <property type="evidence" value="ECO:0007669"/>
    <property type="project" value="TreeGrafter"/>
</dbReference>
<dbReference type="Pfam" id="PF08700">
    <property type="entry name" value="VPS51_Exo84_N"/>
    <property type="match status" value="1"/>
</dbReference>
<dbReference type="Proteomes" id="UP000325440">
    <property type="component" value="Unassembled WGS sequence"/>
</dbReference>
<comment type="subunit">
    <text evidence="3">Component of the Golgi-associated retrograde protein (GARP) complex.</text>
</comment>
<comment type="similarity">
    <text evidence="1 3">Belongs to the VPS51 family.</text>
</comment>
<dbReference type="GO" id="GO:0006869">
    <property type="term" value="P:lipid transport"/>
    <property type="evidence" value="ECO:0007669"/>
    <property type="project" value="UniProtKB-UniRule"/>
</dbReference>
<feature type="coiled-coil region" evidence="4">
    <location>
        <begin position="70"/>
        <end position="97"/>
    </location>
</feature>
<evidence type="ECO:0000313" key="6">
    <source>
        <dbReference type="Proteomes" id="UP000325440"/>
    </source>
</evidence>
<protein>
    <recommendedName>
        <fullName evidence="2 3">Vacuolar protein sorting-associated protein 51 homolog</fullName>
    </recommendedName>
</protein>
<dbReference type="GO" id="GO:1990745">
    <property type="term" value="C:EARP complex"/>
    <property type="evidence" value="ECO:0007669"/>
    <property type="project" value="TreeGrafter"/>
</dbReference>
<dbReference type="InterPro" id="IPR014812">
    <property type="entry name" value="Vps51"/>
</dbReference>
<dbReference type="PANTHER" id="PTHR15954:SF4">
    <property type="entry name" value="VACUOLAR PROTEIN SORTING-ASSOCIATED PROTEIN 51 HOMOLOG"/>
    <property type="match status" value="1"/>
</dbReference>
<evidence type="ECO:0000256" key="3">
    <source>
        <dbReference type="RuleBase" id="RU368010"/>
    </source>
</evidence>
<keyword evidence="4" id="KW-0175">Coiled coil</keyword>
<comment type="subcellular location">
    <subcellularLocation>
        <location evidence="3">Golgi apparatus</location>
        <location evidence="3">trans-Golgi network</location>
    </subcellularLocation>
</comment>
<organism evidence="5 6">
    <name type="scientific">Cinara cedri</name>
    <dbReference type="NCBI Taxonomy" id="506608"/>
    <lineage>
        <taxon>Eukaryota</taxon>
        <taxon>Metazoa</taxon>
        <taxon>Ecdysozoa</taxon>
        <taxon>Arthropoda</taxon>
        <taxon>Hexapoda</taxon>
        <taxon>Insecta</taxon>
        <taxon>Pterygota</taxon>
        <taxon>Neoptera</taxon>
        <taxon>Paraneoptera</taxon>
        <taxon>Hemiptera</taxon>
        <taxon>Sternorrhyncha</taxon>
        <taxon>Aphidomorpha</taxon>
        <taxon>Aphidoidea</taxon>
        <taxon>Aphididae</taxon>
        <taxon>Lachninae</taxon>
        <taxon>Cinara</taxon>
    </lineage>
</organism>
<evidence type="ECO:0000256" key="2">
    <source>
        <dbReference type="ARBA" id="ARBA00016122"/>
    </source>
</evidence>
<dbReference type="GO" id="GO:0016020">
    <property type="term" value="C:membrane"/>
    <property type="evidence" value="ECO:0007669"/>
    <property type="project" value="TreeGrafter"/>
</dbReference>
<dbReference type="EMBL" id="CABPRJ010000478">
    <property type="protein sequence ID" value="VVC28109.1"/>
    <property type="molecule type" value="Genomic_DNA"/>
</dbReference>
<keyword evidence="3" id="KW-0813">Transport</keyword>
<proteinExistence type="inferred from homology"/>
<dbReference type="GO" id="GO:0007030">
    <property type="term" value="P:Golgi organization"/>
    <property type="evidence" value="ECO:0007669"/>
    <property type="project" value="UniProtKB-UniRule"/>
</dbReference>
<dbReference type="PANTHER" id="PTHR15954">
    <property type="entry name" value="VACUOLAR PROTEIN SORTING-ASSOCIATED PROTEIN 51 HOMOLOG"/>
    <property type="match status" value="1"/>
</dbReference>
<reference evidence="5 6" key="1">
    <citation type="submission" date="2019-08" db="EMBL/GenBank/DDBJ databases">
        <authorList>
            <person name="Alioto T."/>
            <person name="Alioto T."/>
            <person name="Gomez Garrido J."/>
        </authorList>
    </citation>
    <scope>NUCLEOTIDE SEQUENCE [LARGE SCALE GENOMIC DNA]</scope>
</reference>
<dbReference type="GO" id="GO:0048193">
    <property type="term" value="P:Golgi vesicle transport"/>
    <property type="evidence" value="ECO:0007669"/>
    <property type="project" value="TreeGrafter"/>
</dbReference>
<dbReference type="GO" id="GO:0015031">
    <property type="term" value="P:protein transport"/>
    <property type="evidence" value="ECO:0007669"/>
    <property type="project" value="UniProtKB-UniRule"/>
</dbReference>
<keyword evidence="3" id="KW-0653">Protein transport</keyword>
<gene>
    <name evidence="5" type="ORF">CINCED_3A016837</name>
</gene>
<dbReference type="GO" id="GO:0042147">
    <property type="term" value="P:retrograde transport, endosome to Golgi"/>
    <property type="evidence" value="ECO:0007669"/>
    <property type="project" value="UniProtKB-UniRule"/>
</dbReference>
<keyword evidence="3" id="KW-0445">Lipid transport</keyword>
<comment type="function">
    <text evidence="3">Acts as component of the GARP complex that is involved in retrograde transport from early and late endosomes to the trans-Golgi network (TGN).</text>
</comment>
<evidence type="ECO:0000313" key="5">
    <source>
        <dbReference type="EMBL" id="VVC28109.1"/>
    </source>
</evidence>
<keyword evidence="3" id="KW-0333">Golgi apparatus</keyword>
<dbReference type="GO" id="GO:0000938">
    <property type="term" value="C:GARP complex"/>
    <property type="evidence" value="ECO:0007669"/>
    <property type="project" value="UniProtKB-UniRule"/>
</dbReference>
<evidence type="ECO:0000256" key="4">
    <source>
        <dbReference type="SAM" id="Coils"/>
    </source>
</evidence>
<sequence length="729" mass="83820">MDIKPGSPYDINGACFNADMYVKKVLKESNLKQVMDHEREIHQDIQSLHSDMQTLVYENYNKFILATDTIGKMKNDFKNLEEDMEMLLSKMDDITKSSETITSTLHANRDEILKLSETHKLLKRFQFIYTLPTTLNKLLLKEDYAQVVQEYLHAQRVLTQYGNQESLKGILNDCNNIVNELMQILYSHLRDKDITGKELTKSVDLLLQLDEPVLSLCKEFLLHSKNRLFESLDVLQLQVENLNQDMIEFIDLGSDTFLSQLCIVITSFNDMFIENLSKNDEETDTTLNQLNIFVEGNMIRYLEIVQCYIDKNTSDTAILVRALDRFFRKLQAIGKLFSYKDFTLNALEIISSAARRQTKIHLAMLKAHFNDKLSTVRQSLVSLQKLNDNGFATESLTSLTSDIIEKVKGILRDISTFLEPEVSFSTKYALRKSISVDNVREGLVVGFLHYLSSAARSYTICTPCPPAFLFLIMTKMCLEYQTSGISYLLQLVDETYEINKYFEKKPKNSSQLSSEVELASDMHSAAQELVNYYVRVEGLAISQMLKKSVETRDWLHSLEPRTVRAVMKRVVEEITSVDSQVGELFEEGMRTDRSSDSSRRTQLSRHIRAWSSGGTATNTQTFSAINRLFSERIDIFSPVQFSRVSITTGIIKISLKTLLECVRLRTFNRFGLQQVQVDIHYLQLYLWRFVSDENLVHLLLDEILSSSVHRCLNPILMEPSVVEIICERG</sequence>
<evidence type="ECO:0000256" key="1">
    <source>
        <dbReference type="ARBA" id="ARBA00006080"/>
    </source>
</evidence>
<keyword evidence="6" id="KW-1185">Reference proteome</keyword>
<dbReference type="GO" id="GO:0005829">
    <property type="term" value="C:cytosol"/>
    <property type="evidence" value="ECO:0007669"/>
    <property type="project" value="GOC"/>
</dbReference>
<name>A0A5E4MB94_9HEMI</name>